<dbReference type="InterPro" id="IPR024408">
    <property type="entry name" value="Muramidase"/>
</dbReference>
<accession>A0ABQ5XSN5</accession>
<dbReference type="Gene3D" id="1.10.101.10">
    <property type="entry name" value="PGBD-like superfamily/PGBD"/>
    <property type="match status" value="1"/>
</dbReference>
<sequence>MTTNFTLRTGDHGADVTVLQQRLHRVGHPVVIDGWYGPTTEAAVRAFQRSRHLIEDGIAGPRTQSALLGTVDPRALTQADIERAAAELGCEGAAINAVVEVESPRTGYLPDGRVVILFERHVFWRQLQAHGIDPTTVQAPVSILSQARGGYVGGVAEYARLAQAAAIAQEPAMEACSWGRFQIMGHHARALRYASATAMAAAFAAGEAEQLQAFVRFVENDAELFKALRNRKWAAFARSYNGPGYADNLYDVKLAKAYARHAAARPSVSEMA</sequence>
<dbReference type="SUPFAM" id="SSF47090">
    <property type="entry name" value="PGBD-like"/>
    <property type="match status" value="1"/>
</dbReference>
<dbReference type="Pfam" id="PF11860">
    <property type="entry name" value="Muramidase"/>
    <property type="match status" value="1"/>
</dbReference>
<dbReference type="RefSeq" id="WP_284321176.1">
    <property type="nucleotide sequence ID" value="NZ_BSOB01000018.1"/>
</dbReference>
<dbReference type="Pfam" id="PF01471">
    <property type="entry name" value="PG_binding_1"/>
    <property type="match status" value="1"/>
</dbReference>
<evidence type="ECO:0000313" key="4">
    <source>
        <dbReference type="Proteomes" id="UP001156670"/>
    </source>
</evidence>
<feature type="domain" description="N-acetylmuramidase" evidence="2">
    <location>
        <begin position="93"/>
        <end position="261"/>
    </location>
</feature>
<organism evidence="3 4">
    <name type="scientific">Dyella acidisoli</name>
    <dbReference type="NCBI Taxonomy" id="1867834"/>
    <lineage>
        <taxon>Bacteria</taxon>
        <taxon>Pseudomonadati</taxon>
        <taxon>Pseudomonadota</taxon>
        <taxon>Gammaproteobacteria</taxon>
        <taxon>Lysobacterales</taxon>
        <taxon>Rhodanobacteraceae</taxon>
        <taxon>Dyella</taxon>
    </lineage>
</organism>
<feature type="domain" description="Peptidoglycan binding-like" evidence="1">
    <location>
        <begin position="13"/>
        <end position="67"/>
    </location>
</feature>
<dbReference type="Proteomes" id="UP001156670">
    <property type="component" value="Unassembled WGS sequence"/>
</dbReference>
<proteinExistence type="predicted"/>
<gene>
    <name evidence="3" type="ORF">GCM10007901_24140</name>
</gene>
<dbReference type="InterPro" id="IPR002477">
    <property type="entry name" value="Peptidoglycan-bd-like"/>
</dbReference>
<evidence type="ECO:0000313" key="3">
    <source>
        <dbReference type="EMBL" id="GLQ93463.1"/>
    </source>
</evidence>
<keyword evidence="4" id="KW-1185">Reference proteome</keyword>
<reference evidence="4" key="1">
    <citation type="journal article" date="2019" name="Int. J. Syst. Evol. Microbiol.">
        <title>The Global Catalogue of Microorganisms (GCM) 10K type strain sequencing project: providing services to taxonomists for standard genome sequencing and annotation.</title>
        <authorList>
            <consortium name="The Broad Institute Genomics Platform"/>
            <consortium name="The Broad Institute Genome Sequencing Center for Infectious Disease"/>
            <person name="Wu L."/>
            <person name="Ma J."/>
        </authorList>
    </citation>
    <scope>NUCLEOTIDE SEQUENCE [LARGE SCALE GENOMIC DNA]</scope>
    <source>
        <strain evidence="4">NBRC 111980</strain>
    </source>
</reference>
<comment type="caution">
    <text evidence="3">The sequence shown here is derived from an EMBL/GenBank/DDBJ whole genome shotgun (WGS) entry which is preliminary data.</text>
</comment>
<evidence type="ECO:0000259" key="1">
    <source>
        <dbReference type="Pfam" id="PF01471"/>
    </source>
</evidence>
<dbReference type="EMBL" id="BSOB01000018">
    <property type="protein sequence ID" value="GLQ93463.1"/>
    <property type="molecule type" value="Genomic_DNA"/>
</dbReference>
<protein>
    <submittedName>
        <fullName evidence="3">Bacteriophage-acquired protein</fullName>
    </submittedName>
</protein>
<dbReference type="InterPro" id="IPR036366">
    <property type="entry name" value="PGBDSf"/>
</dbReference>
<evidence type="ECO:0000259" key="2">
    <source>
        <dbReference type="Pfam" id="PF11860"/>
    </source>
</evidence>
<dbReference type="InterPro" id="IPR036365">
    <property type="entry name" value="PGBD-like_sf"/>
</dbReference>
<name>A0ABQ5XSN5_9GAMM</name>